<dbReference type="SUPFAM" id="SSF52317">
    <property type="entry name" value="Class I glutamine amidotransferase-like"/>
    <property type="match status" value="1"/>
</dbReference>
<dbReference type="SUPFAM" id="SSF46689">
    <property type="entry name" value="Homeodomain-like"/>
    <property type="match status" value="2"/>
</dbReference>
<dbReference type="InterPro" id="IPR002818">
    <property type="entry name" value="DJ-1/PfpI"/>
</dbReference>
<keyword evidence="1" id="KW-0805">Transcription regulation</keyword>
<evidence type="ECO:0000313" key="5">
    <source>
        <dbReference type="Proteomes" id="UP000295151"/>
    </source>
</evidence>
<evidence type="ECO:0000256" key="1">
    <source>
        <dbReference type="ARBA" id="ARBA00023015"/>
    </source>
</evidence>
<accession>A0A4V3FIW4</accession>
<dbReference type="RefSeq" id="WP_133983553.1">
    <property type="nucleotide sequence ID" value="NZ_SOCE01000002.1"/>
</dbReference>
<dbReference type="PANTHER" id="PTHR43130">
    <property type="entry name" value="ARAC-FAMILY TRANSCRIPTIONAL REGULATOR"/>
    <property type="match status" value="1"/>
</dbReference>
<evidence type="ECO:0000259" key="3">
    <source>
        <dbReference type="PROSITE" id="PS01124"/>
    </source>
</evidence>
<dbReference type="Pfam" id="PF01965">
    <property type="entry name" value="DJ-1_PfpI"/>
    <property type="match status" value="1"/>
</dbReference>
<comment type="caution">
    <text evidence="4">The sequence shown here is derived from an EMBL/GenBank/DDBJ whole genome shotgun (WGS) entry which is preliminary data.</text>
</comment>
<reference evidence="4 5" key="1">
    <citation type="submission" date="2019-03" db="EMBL/GenBank/DDBJ databases">
        <title>Genomic Encyclopedia of Type Strains, Phase III (KMG-III): the genomes of soil and plant-associated and newly described type strains.</title>
        <authorList>
            <person name="Whitman W."/>
        </authorList>
    </citation>
    <scope>NUCLEOTIDE SEQUENCE [LARGE SCALE GENOMIC DNA]</scope>
    <source>
        <strain evidence="4 5">VKM Ac-2575</strain>
    </source>
</reference>
<dbReference type="GO" id="GO:0043565">
    <property type="term" value="F:sequence-specific DNA binding"/>
    <property type="evidence" value="ECO:0007669"/>
    <property type="project" value="InterPro"/>
</dbReference>
<sequence length="314" mass="33941">MAHVVALALSEGVPIFELAAPCAIFGEDRSQLTGTDWYTLKVCGPPDAQVDRWFAAATPYTYDDLAVADTVILPACHDAGLRPAADLVDAVRAAADQGARMVSICTGAFVLAAAGVLNGRRAATHWMHAPTLAERHPDVIVDPAPLFIDQGNVLTSAGKSAGTDLCLHLVRKDYGAHIANQVARILVAPPQREGDQRQYVDPRPAPQAGDSIGSTMQWALEHLDEGTTVEQLARHARVSVRTLHRHFVQRTGAKPLEWLNSQRVQRAQQLLETTDLPVERIAGLGGFGTSAALRRHFQDALGTTPDLYRRTFTA</sequence>
<proteinExistence type="predicted"/>
<dbReference type="InterPro" id="IPR009057">
    <property type="entry name" value="Homeodomain-like_sf"/>
</dbReference>
<dbReference type="Proteomes" id="UP000295151">
    <property type="component" value="Unassembled WGS sequence"/>
</dbReference>
<dbReference type="EMBL" id="SOCE01000002">
    <property type="protein sequence ID" value="TDU83963.1"/>
    <property type="molecule type" value="Genomic_DNA"/>
</dbReference>
<dbReference type="OrthoDB" id="3992151at2"/>
<keyword evidence="2" id="KW-0804">Transcription</keyword>
<evidence type="ECO:0000256" key="2">
    <source>
        <dbReference type="ARBA" id="ARBA00023163"/>
    </source>
</evidence>
<dbReference type="Gene3D" id="3.40.50.880">
    <property type="match status" value="1"/>
</dbReference>
<protein>
    <submittedName>
        <fullName evidence="4">Transcriptional regulator GlxA family with amidase domain</fullName>
    </submittedName>
</protein>
<evidence type="ECO:0000313" key="4">
    <source>
        <dbReference type="EMBL" id="TDU83963.1"/>
    </source>
</evidence>
<dbReference type="Pfam" id="PF12833">
    <property type="entry name" value="HTH_18"/>
    <property type="match status" value="1"/>
</dbReference>
<dbReference type="GO" id="GO:0003700">
    <property type="term" value="F:DNA-binding transcription factor activity"/>
    <property type="evidence" value="ECO:0007669"/>
    <property type="project" value="InterPro"/>
</dbReference>
<dbReference type="InterPro" id="IPR052158">
    <property type="entry name" value="INH-QAR"/>
</dbReference>
<name>A0A4V3FIW4_9ACTN</name>
<keyword evidence="5" id="KW-1185">Reference proteome</keyword>
<dbReference type="SMART" id="SM00342">
    <property type="entry name" value="HTH_ARAC"/>
    <property type="match status" value="1"/>
</dbReference>
<dbReference type="InterPro" id="IPR018060">
    <property type="entry name" value="HTH_AraC"/>
</dbReference>
<feature type="domain" description="HTH araC/xylS-type" evidence="3">
    <location>
        <begin position="213"/>
        <end position="311"/>
    </location>
</feature>
<dbReference type="PANTHER" id="PTHR43130:SF3">
    <property type="entry name" value="HTH-TYPE TRANSCRIPTIONAL REGULATOR RV1931C"/>
    <property type="match status" value="1"/>
</dbReference>
<organism evidence="4 5">
    <name type="scientific">Kribbella voronezhensis</name>
    <dbReference type="NCBI Taxonomy" id="2512212"/>
    <lineage>
        <taxon>Bacteria</taxon>
        <taxon>Bacillati</taxon>
        <taxon>Actinomycetota</taxon>
        <taxon>Actinomycetes</taxon>
        <taxon>Propionibacteriales</taxon>
        <taxon>Kribbellaceae</taxon>
        <taxon>Kribbella</taxon>
    </lineage>
</organism>
<dbReference type="Gene3D" id="1.10.10.60">
    <property type="entry name" value="Homeodomain-like"/>
    <property type="match status" value="1"/>
</dbReference>
<dbReference type="AlphaFoldDB" id="A0A4V3FIW4"/>
<dbReference type="CDD" id="cd03137">
    <property type="entry name" value="GATase1_AraC_1"/>
    <property type="match status" value="1"/>
</dbReference>
<dbReference type="PROSITE" id="PS01124">
    <property type="entry name" value="HTH_ARAC_FAMILY_2"/>
    <property type="match status" value="1"/>
</dbReference>
<gene>
    <name evidence="4" type="ORF">EV138_6427</name>
</gene>
<dbReference type="InterPro" id="IPR029062">
    <property type="entry name" value="Class_I_gatase-like"/>
</dbReference>